<proteinExistence type="predicted"/>
<name>A0ABV6UM42_9ACTN</name>
<keyword evidence="7" id="KW-0378">Hydrolase</keyword>
<evidence type="ECO:0000256" key="1">
    <source>
        <dbReference type="ARBA" id="ARBA00001947"/>
    </source>
</evidence>
<evidence type="ECO:0000256" key="11">
    <source>
        <dbReference type="ARBA" id="ARBA00023136"/>
    </source>
</evidence>
<dbReference type="InterPro" id="IPR050083">
    <property type="entry name" value="HtpX_protease"/>
</dbReference>
<feature type="transmembrane region" description="Helical" evidence="13">
    <location>
        <begin position="12"/>
        <end position="31"/>
    </location>
</feature>
<keyword evidence="4" id="KW-0645">Protease</keyword>
<keyword evidence="3" id="KW-1003">Cell membrane</keyword>
<evidence type="ECO:0000256" key="6">
    <source>
        <dbReference type="ARBA" id="ARBA00022723"/>
    </source>
</evidence>
<feature type="transmembrane region" description="Helical" evidence="13">
    <location>
        <begin position="43"/>
        <end position="62"/>
    </location>
</feature>
<evidence type="ECO:0000256" key="12">
    <source>
        <dbReference type="SAM" id="MobiDB-lite"/>
    </source>
</evidence>
<dbReference type="Proteomes" id="UP001592528">
    <property type="component" value="Unassembled WGS sequence"/>
</dbReference>
<dbReference type="Gene3D" id="3.30.2010.10">
    <property type="entry name" value="Metalloproteases ('zincins'), catalytic domain"/>
    <property type="match status" value="1"/>
</dbReference>
<keyword evidence="9 13" id="KW-1133">Transmembrane helix</keyword>
<dbReference type="CDD" id="cd07328">
    <property type="entry name" value="M48_Ste24p_like"/>
    <property type="match status" value="1"/>
</dbReference>
<keyword evidence="11 13" id="KW-0472">Membrane</keyword>
<comment type="caution">
    <text evidence="15">The sequence shown here is derived from an EMBL/GenBank/DDBJ whole genome shotgun (WGS) entry which is preliminary data.</text>
</comment>
<dbReference type="RefSeq" id="WP_030249978.1">
    <property type="nucleotide sequence ID" value="NZ_JBHEZZ010000006.1"/>
</dbReference>
<protein>
    <submittedName>
        <fullName evidence="15">M48 family metallopeptidase</fullName>
    </submittedName>
</protein>
<evidence type="ECO:0000256" key="3">
    <source>
        <dbReference type="ARBA" id="ARBA00022475"/>
    </source>
</evidence>
<keyword evidence="6" id="KW-0479">Metal-binding</keyword>
<evidence type="ECO:0000313" key="15">
    <source>
        <dbReference type="EMBL" id="MFC1402522.1"/>
    </source>
</evidence>
<accession>A0ABV6UM42</accession>
<organism evidence="15 16">
    <name type="scientific">Streptacidiphilus cavernicola</name>
    <dbReference type="NCBI Taxonomy" id="3342716"/>
    <lineage>
        <taxon>Bacteria</taxon>
        <taxon>Bacillati</taxon>
        <taxon>Actinomycetota</taxon>
        <taxon>Actinomycetes</taxon>
        <taxon>Kitasatosporales</taxon>
        <taxon>Streptomycetaceae</taxon>
        <taxon>Streptacidiphilus</taxon>
    </lineage>
</organism>
<evidence type="ECO:0000313" key="16">
    <source>
        <dbReference type="Proteomes" id="UP001592528"/>
    </source>
</evidence>
<evidence type="ECO:0000259" key="14">
    <source>
        <dbReference type="Pfam" id="PF01435"/>
    </source>
</evidence>
<keyword evidence="8" id="KW-0862">Zinc</keyword>
<evidence type="ECO:0000256" key="10">
    <source>
        <dbReference type="ARBA" id="ARBA00023049"/>
    </source>
</evidence>
<evidence type="ECO:0000256" key="8">
    <source>
        <dbReference type="ARBA" id="ARBA00022833"/>
    </source>
</evidence>
<gene>
    <name evidence="15" type="ORF">ACEZDJ_14645</name>
</gene>
<evidence type="ECO:0000256" key="7">
    <source>
        <dbReference type="ARBA" id="ARBA00022801"/>
    </source>
</evidence>
<dbReference type="PANTHER" id="PTHR43221">
    <property type="entry name" value="PROTEASE HTPX"/>
    <property type="match status" value="1"/>
</dbReference>
<evidence type="ECO:0000256" key="9">
    <source>
        <dbReference type="ARBA" id="ARBA00022989"/>
    </source>
</evidence>
<evidence type="ECO:0000256" key="2">
    <source>
        <dbReference type="ARBA" id="ARBA00004651"/>
    </source>
</evidence>
<evidence type="ECO:0000256" key="13">
    <source>
        <dbReference type="SAM" id="Phobius"/>
    </source>
</evidence>
<reference evidence="15 16" key="1">
    <citation type="submission" date="2024-09" db="EMBL/GenBank/DDBJ databases">
        <authorList>
            <person name="Lee S.D."/>
        </authorList>
    </citation>
    <scope>NUCLEOTIDE SEQUENCE [LARGE SCALE GENOMIC DNA]</scope>
    <source>
        <strain evidence="15 16">N1-5</strain>
    </source>
</reference>
<feature type="region of interest" description="Disordered" evidence="12">
    <location>
        <begin position="284"/>
        <end position="307"/>
    </location>
</feature>
<comment type="subcellular location">
    <subcellularLocation>
        <location evidence="2">Cell membrane</location>
        <topology evidence="2">Multi-pass membrane protein</topology>
    </subcellularLocation>
</comment>
<dbReference type="Pfam" id="PF01435">
    <property type="entry name" value="Peptidase_M48"/>
    <property type="match status" value="1"/>
</dbReference>
<evidence type="ECO:0000256" key="5">
    <source>
        <dbReference type="ARBA" id="ARBA00022692"/>
    </source>
</evidence>
<feature type="compositionally biased region" description="Basic and acidic residues" evidence="12">
    <location>
        <begin position="284"/>
        <end position="294"/>
    </location>
</feature>
<evidence type="ECO:0000256" key="4">
    <source>
        <dbReference type="ARBA" id="ARBA00022670"/>
    </source>
</evidence>
<sequence length="491" mass="52360">MRTSVRAVQALTLLAGFYVIALGFLAALVLMDVEILTHLDSGASAGALKLVLLSVVVAIPLVRGVFLVRRPRDEAPPGVTVAAERQPELWARVRGLAGQVGTRAPDEIRLIPAVNAAVSENPRFLGLVPGHRRMLIGVPLLIGLTEPQLDAVLAHELGHYSNKDTRLAGITVRGRQSLITVVQHARSSGRAITANLFAGYAKLYIRVSESVGRRQELSADLAAARIAGRDHAADALRRLPMLDAAYDFYLDRYASVGWEAGLLPLPEEFYGGFRSLLAAEGRQEELEKLRREPPAQETTPYDSHPPISERVAALEALPPDGRTVTGAERPALALLREHELLLSAVAAAALSPEAADKRPVPWDELARGAGRTALVNDCAVAADAAQAALGRPLTGLDDLLGAIDAGWLDAIAARLPQTDAAPRTAAHQAFRPHLLLALVDSGHARFAQSWDQVLHLEFADPVGTGPAVDAALDALVATPPDTGPCRSLVRR</sequence>
<feature type="domain" description="Peptidase M48" evidence="14">
    <location>
        <begin position="121"/>
        <end position="316"/>
    </location>
</feature>
<dbReference type="PANTHER" id="PTHR43221:SF1">
    <property type="entry name" value="PROTEASE HTPX"/>
    <property type="match status" value="1"/>
</dbReference>
<keyword evidence="10" id="KW-0482">Metalloprotease</keyword>
<comment type="cofactor">
    <cofactor evidence="1">
        <name>Zn(2+)</name>
        <dbReference type="ChEBI" id="CHEBI:29105"/>
    </cofactor>
</comment>
<dbReference type="EMBL" id="JBHEZZ010000006">
    <property type="protein sequence ID" value="MFC1402522.1"/>
    <property type="molecule type" value="Genomic_DNA"/>
</dbReference>
<keyword evidence="5 13" id="KW-0812">Transmembrane</keyword>
<keyword evidence="16" id="KW-1185">Reference proteome</keyword>
<dbReference type="InterPro" id="IPR001915">
    <property type="entry name" value="Peptidase_M48"/>
</dbReference>